<accession>A0ABU2N315</accession>
<feature type="compositionally biased region" description="Low complexity" evidence="1">
    <location>
        <begin position="94"/>
        <end position="105"/>
    </location>
</feature>
<dbReference type="Proteomes" id="UP001183202">
    <property type="component" value="Unassembled WGS sequence"/>
</dbReference>
<reference evidence="3" key="1">
    <citation type="submission" date="2023-07" db="EMBL/GenBank/DDBJ databases">
        <title>30 novel species of actinomycetes from the DSMZ collection.</title>
        <authorList>
            <person name="Nouioui I."/>
        </authorList>
    </citation>
    <scope>NUCLEOTIDE SEQUENCE [LARGE SCALE GENOMIC DNA]</scope>
    <source>
        <strain evidence="3">DSM 45834</strain>
    </source>
</reference>
<organism evidence="2 3">
    <name type="scientific">Pseudonocardia charpentierae</name>
    <dbReference type="NCBI Taxonomy" id="3075545"/>
    <lineage>
        <taxon>Bacteria</taxon>
        <taxon>Bacillati</taxon>
        <taxon>Actinomycetota</taxon>
        <taxon>Actinomycetes</taxon>
        <taxon>Pseudonocardiales</taxon>
        <taxon>Pseudonocardiaceae</taxon>
        <taxon>Pseudonocardia</taxon>
    </lineage>
</organism>
<dbReference type="EMBL" id="JAVREJ010000001">
    <property type="protein sequence ID" value="MDT0348136.1"/>
    <property type="molecule type" value="Genomic_DNA"/>
</dbReference>
<name>A0ABU2N315_9PSEU</name>
<feature type="region of interest" description="Disordered" evidence="1">
    <location>
        <begin position="52"/>
        <end position="122"/>
    </location>
</feature>
<evidence type="ECO:0000313" key="3">
    <source>
        <dbReference type="Proteomes" id="UP001183202"/>
    </source>
</evidence>
<evidence type="ECO:0000256" key="1">
    <source>
        <dbReference type="SAM" id="MobiDB-lite"/>
    </source>
</evidence>
<proteinExistence type="predicted"/>
<evidence type="ECO:0000313" key="2">
    <source>
        <dbReference type="EMBL" id="MDT0348136.1"/>
    </source>
</evidence>
<gene>
    <name evidence="2" type="ORF">RM445_01180</name>
</gene>
<dbReference type="RefSeq" id="WP_311554035.1">
    <property type="nucleotide sequence ID" value="NZ_JAVREJ010000001.1"/>
</dbReference>
<feature type="compositionally biased region" description="Pro residues" evidence="1">
    <location>
        <begin position="106"/>
        <end position="119"/>
    </location>
</feature>
<feature type="region of interest" description="Disordered" evidence="1">
    <location>
        <begin position="154"/>
        <end position="194"/>
    </location>
</feature>
<comment type="caution">
    <text evidence="2">The sequence shown here is derived from an EMBL/GenBank/DDBJ whole genome shotgun (WGS) entry which is preliminary data.</text>
</comment>
<keyword evidence="3" id="KW-1185">Reference proteome</keyword>
<feature type="compositionally biased region" description="Basic and acidic residues" evidence="1">
    <location>
        <begin position="176"/>
        <end position="194"/>
    </location>
</feature>
<protein>
    <submittedName>
        <fullName evidence="2">Uncharacterized protein</fullName>
    </submittedName>
</protein>
<sequence>MAARDQEAPSIREIAELTARLRRLSAAGPDADPVERAEFLADNHALLDRIDAANRDDTVDAAADAGGDERGPGEPVDDDLPHRDRPEHRHHTSTDPATPTATADGPEPPLLPACWPLPPQMLDGMQERRTAPAHADDPAELLACLDELRQRLNPTAPGTSAAPAVDDDAIAAEQVRYPHYDPHTDAASDAERGW</sequence>